<dbReference type="Proteomes" id="UP000052023">
    <property type="component" value="Unassembled WGS sequence"/>
</dbReference>
<organism evidence="5 6">
    <name type="scientific">Bradyrhizobium retamae</name>
    <dbReference type="NCBI Taxonomy" id="1300035"/>
    <lineage>
        <taxon>Bacteria</taxon>
        <taxon>Pseudomonadati</taxon>
        <taxon>Pseudomonadota</taxon>
        <taxon>Alphaproteobacteria</taxon>
        <taxon>Hyphomicrobiales</taxon>
        <taxon>Nitrobacteraceae</taxon>
        <taxon>Bradyrhizobium</taxon>
    </lineage>
</organism>
<gene>
    <name evidence="5" type="ORF">CQ13_28240</name>
</gene>
<keyword evidence="1" id="KW-0805">Transcription regulation</keyword>
<reference evidence="5 6" key="1">
    <citation type="submission" date="2014-03" db="EMBL/GenBank/DDBJ databases">
        <title>Bradyrhizobium valentinum sp. nov., isolated from effective nodules of Lupinus mariae-josephae, a lupine endemic of basic-lime soils in Eastern Spain.</title>
        <authorList>
            <person name="Duran D."/>
            <person name="Rey L."/>
            <person name="Navarro A."/>
            <person name="Busquets A."/>
            <person name="Imperial J."/>
            <person name="Ruiz-Argueso T."/>
        </authorList>
    </citation>
    <scope>NUCLEOTIDE SEQUENCE [LARGE SCALE GENOMIC DNA]</scope>
    <source>
        <strain evidence="5 6">Ro19</strain>
    </source>
</reference>
<evidence type="ECO:0000256" key="3">
    <source>
        <dbReference type="ARBA" id="ARBA00023163"/>
    </source>
</evidence>
<dbReference type="AlphaFoldDB" id="A0A0R3MSK9"/>
<evidence type="ECO:0000313" key="6">
    <source>
        <dbReference type="Proteomes" id="UP000052023"/>
    </source>
</evidence>
<dbReference type="InterPro" id="IPR036388">
    <property type="entry name" value="WH-like_DNA-bd_sf"/>
</dbReference>
<dbReference type="Gene3D" id="1.10.10.10">
    <property type="entry name" value="Winged helix-like DNA-binding domain superfamily/Winged helix DNA-binding domain"/>
    <property type="match status" value="1"/>
</dbReference>
<dbReference type="OrthoDB" id="9782219at2"/>
<evidence type="ECO:0000256" key="2">
    <source>
        <dbReference type="ARBA" id="ARBA00023125"/>
    </source>
</evidence>
<feature type="domain" description="HTH hxlR-type" evidence="4">
    <location>
        <begin position="10"/>
        <end position="109"/>
    </location>
</feature>
<keyword evidence="6" id="KW-1185">Reference proteome</keyword>
<evidence type="ECO:0000256" key="1">
    <source>
        <dbReference type="ARBA" id="ARBA00023015"/>
    </source>
</evidence>
<comment type="caution">
    <text evidence="5">The sequence shown here is derived from an EMBL/GenBank/DDBJ whole genome shotgun (WGS) entry which is preliminary data.</text>
</comment>
<dbReference type="GO" id="GO:0003677">
    <property type="term" value="F:DNA binding"/>
    <property type="evidence" value="ECO:0007669"/>
    <property type="project" value="UniProtKB-KW"/>
</dbReference>
<dbReference type="RefSeq" id="WP_057845063.1">
    <property type="nucleotide sequence ID" value="NZ_LLYA01000162.1"/>
</dbReference>
<dbReference type="Pfam" id="PF01638">
    <property type="entry name" value="HxlR"/>
    <property type="match status" value="1"/>
</dbReference>
<dbReference type="PANTHER" id="PTHR33204:SF18">
    <property type="entry name" value="TRANSCRIPTIONAL REGULATORY PROTEIN"/>
    <property type="match status" value="1"/>
</dbReference>
<dbReference type="SUPFAM" id="SSF46785">
    <property type="entry name" value="Winged helix' DNA-binding domain"/>
    <property type="match status" value="1"/>
</dbReference>
<dbReference type="InterPro" id="IPR002577">
    <property type="entry name" value="HTH_HxlR"/>
</dbReference>
<proteinExistence type="predicted"/>
<protein>
    <recommendedName>
        <fullName evidence="4">HTH hxlR-type domain-containing protein</fullName>
    </recommendedName>
</protein>
<name>A0A0R3MSK9_9BRAD</name>
<sequence length="124" mass="14047">MAKHDFRSTCSIARTLELVGDKWTLLIVRDLMWHGKRTFQALQDSAEGVPSNILAERLKRLAKWGLVRREAYQQRPARYAYHLTDQGKSLESVLLEIMSWGHAHLGGGRYDPKSGKSWKAGIGA</sequence>
<dbReference type="EMBL" id="LLYA01000162">
    <property type="protein sequence ID" value="KRR22684.1"/>
    <property type="molecule type" value="Genomic_DNA"/>
</dbReference>
<keyword evidence="3" id="KW-0804">Transcription</keyword>
<dbReference type="PANTHER" id="PTHR33204">
    <property type="entry name" value="TRANSCRIPTIONAL REGULATOR, MARR FAMILY"/>
    <property type="match status" value="1"/>
</dbReference>
<evidence type="ECO:0000313" key="5">
    <source>
        <dbReference type="EMBL" id="KRR22684.1"/>
    </source>
</evidence>
<dbReference type="InterPro" id="IPR036390">
    <property type="entry name" value="WH_DNA-bd_sf"/>
</dbReference>
<keyword evidence="2" id="KW-0238">DNA-binding</keyword>
<dbReference type="PROSITE" id="PS51118">
    <property type="entry name" value="HTH_HXLR"/>
    <property type="match status" value="1"/>
</dbReference>
<evidence type="ECO:0000259" key="4">
    <source>
        <dbReference type="PROSITE" id="PS51118"/>
    </source>
</evidence>
<accession>A0A0R3MSK9</accession>